<gene>
    <name evidence="2" type="ORF">AAFF_G00211290</name>
</gene>
<comment type="caution">
    <text evidence="2">The sequence shown here is derived from an EMBL/GenBank/DDBJ whole genome shotgun (WGS) entry which is preliminary data.</text>
</comment>
<proteinExistence type="predicted"/>
<keyword evidence="3" id="KW-1185">Reference proteome</keyword>
<evidence type="ECO:0000256" key="1">
    <source>
        <dbReference type="SAM" id="MobiDB-lite"/>
    </source>
</evidence>
<evidence type="ECO:0000313" key="3">
    <source>
        <dbReference type="Proteomes" id="UP001221898"/>
    </source>
</evidence>
<feature type="region of interest" description="Disordered" evidence="1">
    <location>
        <begin position="59"/>
        <end position="83"/>
    </location>
</feature>
<evidence type="ECO:0000313" key="2">
    <source>
        <dbReference type="EMBL" id="KAJ8410088.1"/>
    </source>
</evidence>
<dbReference type="AlphaFoldDB" id="A0AAD7SXG2"/>
<organism evidence="2 3">
    <name type="scientific">Aldrovandia affinis</name>
    <dbReference type="NCBI Taxonomy" id="143900"/>
    <lineage>
        <taxon>Eukaryota</taxon>
        <taxon>Metazoa</taxon>
        <taxon>Chordata</taxon>
        <taxon>Craniata</taxon>
        <taxon>Vertebrata</taxon>
        <taxon>Euteleostomi</taxon>
        <taxon>Actinopterygii</taxon>
        <taxon>Neopterygii</taxon>
        <taxon>Teleostei</taxon>
        <taxon>Notacanthiformes</taxon>
        <taxon>Halosauridae</taxon>
        <taxon>Aldrovandia</taxon>
    </lineage>
</organism>
<dbReference type="Proteomes" id="UP001221898">
    <property type="component" value="Unassembled WGS sequence"/>
</dbReference>
<dbReference type="EMBL" id="JAINUG010000028">
    <property type="protein sequence ID" value="KAJ8410088.1"/>
    <property type="molecule type" value="Genomic_DNA"/>
</dbReference>
<name>A0AAD7SXG2_9TELE</name>
<reference evidence="2" key="1">
    <citation type="journal article" date="2023" name="Science">
        <title>Genome structures resolve the early diversification of teleost fishes.</title>
        <authorList>
            <person name="Parey E."/>
            <person name="Louis A."/>
            <person name="Montfort J."/>
            <person name="Bouchez O."/>
            <person name="Roques C."/>
            <person name="Iampietro C."/>
            <person name="Lluch J."/>
            <person name="Castinel A."/>
            <person name="Donnadieu C."/>
            <person name="Desvignes T."/>
            <person name="Floi Bucao C."/>
            <person name="Jouanno E."/>
            <person name="Wen M."/>
            <person name="Mejri S."/>
            <person name="Dirks R."/>
            <person name="Jansen H."/>
            <person name="Henkel C."/>
            <person name="Chen W.J."/>
            <person name="Zahm M."/>
            <person name="Cabau C."/>
            <person name="Klopp C."/>
            <person name="Thompson A.W."/>
            <person name="Robinson-Rechavi M."/>
            <person name="Braasch I."/>
            <person name="Lecointre G."/>
            <person name="Bobe J."/>
            <person name="Postlethwait J.H."/>
            <person name="Berthelot C."/>
            <person name="Roest Crollius H."/>
            <person name="Guiguen Y."/>
        </authorList>
    </citation>
    <scope>NUCLEOTIDE SEQUENCE</scope>
    <source>
        <strain evidence="2">NC1722</strain>
    </source>
</reference>
<sequence length="102" mass="11523">MSSLFPFCCTSSCHELSLWRSILEHKALNLRVQDVAVRVLEPELVFQKGLFSWSRDPLKAQRFQPGPSTQPLPGSPGGTEAEKMHVDMDILHRPRVTLVINI</sequence>
<accession>A0AAD7SXG2</accession>
<protein>
    <submittedName>
        <fullName evidence="2">Uncharacterized protein</fullName>
    </submittedName>
</protein>